<proteinExistence type="predicted"/>
<dbReference type="AlphaFoldDB" id="A0A7N2KQ54"/>
<organism evidence="1 2">
    <name type="scientific">Quercus lobata</name>
    <name type="common">Valley oak</name>
    <dbReference type="NCBI Taxonomy" id="97700"/>
    <lineage>
        <taxon>Eukaryota</taxon>
        <taxon>Viridiplantae</taxon>
        <taxon>Streptophyta</taxon>
        <taxon>Embryophyta</taxon>
        <taxon>Tracheophyta</taxon>
        <taxon>Spermatophyta</taxon>
        <taxon>Magnoliopsida</taxon>
        <taxon>eudicotyledons</taxon>
        <taxon>Gunneridae</taxon>
        <taxon>Pentapetalae</taxon>
        <taxon>rosids</taxon>
        <taxon>fabids</taxon>
        <taxon>Fagales</taxon>
        <taxon>Fagaceae</taxon>
        <taxon>Quercus</taxon>
    </lineage>
</organism>
<evidence type="ECO:0000313" key="2">
    <source>
        <dbReference type="Proteomes" id="UP000594261"/>
    </source>
</evidence>
<reference evidence="1" key="2">
    <citation type="submission" date="2021-01" db="UniProtKB">
        <authorList>
            <consortium name="EnsemblPlants"/>
        </authorList>
    </citation>
    <scope>IDENTIFICATION</scope>
</reference>
<dbReference type="EMBL" id="LRBV02000001">
    <property type="status" value="NOT_ANNOTATED_CDS"/>
    <property type="molecule type" value="Genomic_DNA"/>
</dbReference>
<dbReference type="Proteomes" id="UP000594261">
    <property type="component" value="Chromosome 1"/>
</dbReference>
<sequence>MGGSIFFFDESKTFEFSVEEGGTYFMLRLYERNKDSLWSVFMGEESAKRLLTNVEDLLSNIPHGNFARSFRDGSKVFIMQQCSNAHGSFLMISELVHGHQKGSIIVLEGKLGINSRICGIGVLGRKALKWVEEVMGPGKSLGPNPPWSSSPKELKSLSFLIREFQPPRKSSSLPSASMSPMVAVLSADGVVKVPITPLMSPMVADAQFHDSDKVDYTRYVLSALSVLNHASDVVEAELLDSNEAKIESACTTDSEKGLKQDFRLILQEHSGNIVKKWGNSEQWVLELRDRRRVAVPIQIPPPQCEAIEVLEEQKQLALVLWESSKAINGSTALIEEDEVLVEDWVSDTYLEDANPPLAIEPLAFSLPSAMVEQSFVDEERFVGVDNSERQVPYSEWFQRRFNNFNSFLGTSLEGLEDQATKFLLVVEAELKRRAEVNKITCGFKSSGVKGLRELKGLFSSINYGSTSARRSGSNRDRVLFVAQ</sequence>
<name>A0A7N2KQ54_QUELO</name>
<dbReference type="EnsemblPlants" id="QL01p039683:mrna">
    <property type="protein sequence ID" value="QL01p039683:mrna"/>
    <property type="gene ID" value="QL01p039683"/>
</dbReference>
<reference evidence="1 2" key="1">
    <citation type="journal article" date="2016" name="G3 (Bethesda)">
        <title>First Draft Assembly and Annotation of the Genome of a California Endemic Oak Quercus lobata Nee (Fagaceae).</title>
        <authorList>
            <person name="Sork V.L."/>
            <person name="Fitz-Gibbon S.T."/>
            <person name="Puiu D."/>
            <person name="Crepeau M."/>
            <person name="Gugger P.F."/>
            <person name="Sherman R."/>
            <person name="Stevens K."/>
            <person name="Langley C.H."/>
            <person name="Pellegrini M."/>
            <person name="Salzberg S.L."/>
        </authorList>
    </citation>
    <scope>NUCLEOTIDE SEQUENCE [LARGE SCALE GENOMIC DNA]</scope>
    <source>
        <strain evidence="1 2">cv. SW786</strain>
    </source>
</reference>
<dbReference type="InParanoid" id="A0A7N2KQ54"/>
<keyword evidence="2" id="KW-1185">Reference proteome</keyword>
<accession>A0A7N2KQ54</accession>
<dbReference type="Gramene" id="QL01p039683:mrna">
    <property type="protein sequence ID" value="QL01p039683:mrna"/>
    <property type="gene ID" value="QL01p039683"/>
</dbReference>
<protein>
    <submittedName>
        <fullName evidence="1">Uncharacterized protein</fullName>
    </submittedName>
</protein>
<evidence type="ECO:0000313" key="1">
    <source>
        <dbReference type="EnsemblPlants" id="QL01p039683:mrna"/>
    </source>
</evidence>